<reference evidence="1" key="1">
    <citation type="submission" date="2020-03" db="EMBL/GenBank/DDBJ databases">
        <title>The deep terrestrial virosphere.</title>
        <authorList>
            <person name="Holmfeldt K."/>
            <person name="Nilsson E."/>
            <person name="Simone D."/>
            <person name="Lopez-Fernandez M."/>
            <person name="Wu X."/>
            <person name="de Brujin I."/>
            <person name="Lundin D."/>
            <person name="Andersson A."/>
            <person name="Bertilsson S."/>
            <person name="Dopson M."/>
        </authorList>
    </citation>
    <scope>NUCLEOTIDE SEQUENCE</scope>
    <source>
        <strain evidence="1">MM415B01653</strain>
    </source>
</reference>
<accession>A0A6M3IJ45</accession>
<sequence>MEMNTQKREGFNEGDFSFFVDRIDPALVTQGMGVHNWPDPEKYLMYREWKEQMALTLTDEAFDLAYSLIADDSEIKTFLESRRGRKINGVLYKGNTKTGEKRLSRRILVYFLERCKGIPKRKANKIVAEVVLFASSCRSLDD</sequence>
<dbReference type="AlphaFoldDB" id="A0A6M3IJ45"/>
<organism evidence="1">
    <name type="scientific">viral metagenome</name>
    <dbReference type="NCBI Taxonomy" id="1070528"/>
    <lineage>
        <taxon>unclassified sequences</taxon>
        <taxon>metagenomes</taxon>
        <taxon>organismal metagenomes</taxon>
    </lineage>
</organism>
<proteinExistence type="predicted"/>
<protein>
    <submittedName>
        <fullName evidence="1">Uncharacterized protein</fullName>
    </submittedName>
</protein>
<evidence type="ECO:0000313" key="1">
    <source>
        <dbReference type="EMBL" id="QJA57381.1"/>
    </source>
</evidence>
<name>A0A6M3IJ45_9ZZZZ</name>
<dbReference type="EMBL" id="MT141270">
    <property type="protein sequence ID" value="QJA57381.1"/>
    <property type="molecule type" value="Genomic_DNA"/>
</dbReference>
<gene>
    <name evidence="1" type="ORF">MM415B01653_0005</name>
</gene>